<organism evidence="3 4">
    <name type="scientific">Hondaea fermentalgiana</name>
    <dbReference type="NCBI Taxonomy" id="2315210"/>
    <lineage>
        <taxon>Eukaryota</taxon>
        <taxon>Sar</taxon>
        <taxon>Stramenopiles</taxon>
        <taxon>Bigyra</taxon>
        <taxon>Labyrinthulomycetes</taxon>
        <taxon>Thraustochytrida</taxon>
        <taxon>Thraustochytriidae</taxon>
        <taxon>Hondaea</taxon>
    </lineage>
</organism>
<dbReference type="InterPro" id="IPR051702">
    <property type="entry name" value="SH3_domain_YSC84-like"/>
</dbReference>
<gene>
    <name evidence="3" type="ORF">FCC1311_064592</name>
</gene>
<feature type="domain" description="Ysc84 actin-binding" evidence="2">
    <location>
        <begin position="78"/>
        <end position="204"/>
    </location>
</feature>
<reference evidence="3 4" key="1">
    <citation type="submission" date="2017-12" db="EMBL/GenBank/DDBJ databases">
        <title>Sequencing, de novo assembly and annotation of complete genome of a new Thraustochytrid species, strain FCC1311.</title>
        <authorList>
            <person name="Sedici K."/>
            <person name="Godart F."/>
            <person name="Aiese Cigliano R."/>
            <person name="Sanseverino W."/>
            <person name="Barakat M."/>
            <person name="Ortet P."/>
            <person name="Marechal E."/>
            <person name="Cagnac O."/>
            <person name="Amato A."/>
        </authorList>
    </citation>
    <scope>NUCLEOTIDE SEQUENCE [LARGE SCALE GENOMIC DNA]</scope>
</reference>
<dbReference type="PANTHER" id="PTHR15629">
    <property type="entry name" value="SH3YL1 PROTEIN"/>
    <property type="match status" value="1"/>
</dbReference>
<dbReference type="PANTHER" id="PTHR15629:SF2">
    <property type="entry name" value="SH3 DOMAIN-CONTAINING YSC84-LIKE PROTEIN 1"/>
    <property type="match status" value="1"/>
</dbReference>
<dbReference type="EMBL" id="BEYU01000074">
    <property type="protein sequence ID" value="GBG30239.1"/>
    <property type="molecule type" value="Genomic_DNA"/>
</dbReference>
<proteinExistence type="predicted"/>
<evidence type="ECO:0000313" key="4">
    <source>
        <dbReference type="Proteomes" id="UP000241890"/>
    </source>
</evidence>
<name>A0A2R5GIU9_9STRA</name>
<dbReference type="Pfam" id="PF04366">
    <property type="entry name" value="Ysc84"/>
    <property type="match status" value="1"/>
</dbReference>
<dbReference type="InParanoid" id="A0A2R5GIU9"/>
<feature type="region of interest" description="Disordered" evidence="1">
    <location>
        <begin position="234"/>
        <end position="304"/>
    </location>
</feature>
<keyword evidence="4" id="KW-1185">Reference proteome</keyword>
<feature type="region of interest" description="Disordered" evidence="1">
    <location>
        <begin position="327"/>
        <end position="355"/>
    </location>
</feature>
<sequence>MRGLDSDHHDDWPWLAVSAPTYREGVIPREVLMHARGIVFMTQIKGAWLFSGTLGTGIFMKRLSASKWSPPASIVMTSVGVGLQAGGQKADIVIVLNDDNSVRAFESHGQLKLGGDYAISAGPLGRTIKAEFALSGQGFSGMFSYSMSQGFFAGVSLEGVLLVSRATDNRGFYGTRNAHLRNIVRGDVSVPSGLKAELVAVLQHVLTNLCTGRAFEDGLDDLRNNPELMASLTQDDADLAGDPRPNPRDDDDLVRKQRQQKKAQAPSPSSPPPPPPPPPQPQPLAKQQQQQQPKRAPSSSHLTRRMTDEEHAMAADGRNILAGALDMHSRQASASPSSSAQAQSSSARQSAGSAGFAPRSLEAPLAYGSTKIFATKDHVVNESDPAMTAHNIITVRRGDPLFLLDGSLQTGMPYPYADYVSVQRLSDGHSGKVSKYCLAYSL</sequence>
<dbReference type="OrthoDB" id="443981at2759"/>
<feature type="compositionally biased region" description="Pro residues" evidence="1">
    <location>
        <begin position="268"/>
        <end position="282"/>
    </location>
</feature>
<dbReference type="GO" id="GO:0035091">
    <property type="term" value="F:phosphatidylinositol binding"/>
    <property type="evidence" value="ECO:0007669"/>
    <property type="project" value="TreeGrafter"/>
</dbReference>
<evidence type="ECO:0000313" key="3">
    <source>
        <dbReference type="EMBL" id="GBG30239.1"/>
    </source>
</evidence>
<dbReference type="Proteomes" id="UP000241890">
    <property type="component" value="Unassembled WGS sequence"/>
</dbReference>
<dbReference type="CDD" id="cd11524">
    <property type="entry name" value="SYLF"/>
    <property type="match status" value="1"/>
</dbReference>
<dbReference type="InterPro" id="IPR007461">
    <property type="entry name" value="Ysc84_actin-binding"/>
</dbReference>
<dbReference type="AlphaFoldDB" id="A0A2R5GIU9"/>
<evidence type="ECO:0000259" key="2">
    <source>
        <dbReference type="Pfam" id="PF04366"/>
    </source>
</evidence>
<comment type="caution">
    <text evidence="3">The sequence shown here is derived from an EMBL/GenBank/DDBJ whole genome shotgun (WGS) entry which is preliminary data.</text>
</comment>
<feature type="compositionally biased region" description="Low complexity" evidence="1">
    <location>
        <begin position="330"/>
        <end position="355"/>
    </location>
</feature>
<protein>
    <submittedName>
        <fullName evidence="3">SH3 domain-containing YSC84-like protein 1</fullName>
    </submittedName>
</protein>
<accession>A0A2R5GIU9</accession>
<feature type="compositionally biased region" description="Low complexity" evidence="1">
    <location>
        <begin position="283"/>
        <end position="300"/>
    </location>
</feature>
<evidence type="ECO:0000256" key="1">
    <source>
        <dbReference type="SAM" id="MobiDB-lite"/>
    </source>
</evidence>